<dbReference type="Proteomes" id="UP000009173">
    <property type="component" value="Chromosome"/>
</dbReference>
<dbReference type="SUPFAM" id="SSF53335">
    <property type="entry name" value="S-adenosyl-L-methionine-dependent methyltransferases"/>
    <property type="match status" value="1"/>
</dbReference>
<dbReference type="PANTHER" id="PTHR42866">
    <property type="entry name" value="3-DEOXY-MANNO-OCTULOSONATE CYTIDYLYLTRANSFERASE"/>
    <property type="match status" value="1"/>
</dbReference>
<feature type="domain" description="Methyltransferase type 12" evidence="1">
    <location>
        <begin position="305"/>
        <end position="393"/>
    </location>
</feature>
<dbReference type="PANTHER" id="PTHR42866:SF1">
    <property type="entry name" value="SPORE COAT POLYSACCHARIDE BIOSYNTHESIS PROTEIN SPSF"/>
    <property type="match status" value="1"/>
</dbReference>
<dbReference type="SUPFAM" id="SSF53448">
    <property type="entry name" value="Nucleotide-diphospho-sugar transferases"/>
    <property type="match status" value="1"/>
</dbReference>
<dbReference type="InterPro" id="IPR029044">
    <property type="entry name" value="Nucleotide-diphossugar_trans"/>
</dbReference>
<gene>
    <name evidence="2" type="ordered locus">Dvul_0366</name>
</gene>
<dbReference type="InterPro" id="IPR003329">
    <property type="entry name" value="Cytidylyl_trans"/>
</dbReference>
<dbReference type="KEGG" id="dvl:Dvul_0366"/>
<dbReference type="GO" id="GO:0005829">
    <property type="term" value="C:cytosol"/>
    <property type="evidence" value="ECO:0007669"/>
    <property type="project" value="TreeGrafter"/>
</dbReference>
<reference evidence="3" key="1">
    <citation type="journal article" date="2009" name="Environ. Microbiol.">
        <title>Contribution of mobile genetic elements to Desulfovibrio vulgaris genome plasticity.</title>
        <authorList>
            <person name="Walker C.B."/>
            <person name="Stolyar S."/>
            <person name="Chivian D."/>
            <person name="Pinel N."/>
            <person name="Gabster J.A."/>
            <person name="Dehal P.S."/>
            <person name="He Z."/>
            <person name="Yang Z.K."/>
            <person name="Yen H.C."/>
            <person name="Zhou J."/>
            <person name="Wall J.D."/>
            <person name="Hazen T.C."/>
            <person name="Arkin A.P."/>
            <person name="Stahl D.A."/>
        </authorList>
    </citation>
    <scope>NUCLEOTIDE SEQUENCE [LARGE SCALE GENOMIC DNA]</scope>
    <source>
        <strain evidence="3">DP4</strain>
    </source>
</reference>
<dbReference type="InterPro" id="IPR029063">
    <property type="entry name" value="SAM-dependent_MTases_sf"/>
</dbReference>
<dbReference type="GO" id="GO:0016779">
    <property type="term" value="F:nucleotidyltransferase activity"/>
    <property type="evidence" value="ECO:0007669"/>
    <property type="project" value="UniProtKB-KW"/>
</dbReference>
<keyword evidence="2" id="KW-0808">Transferase</keyword>
<dbReference type="AlphaFoldDB" id="A0A0H3A5W1"/>
<dbReference type="CDD" id="cd02518">
    <property type="entry name" value="GT2_SpsF"/>
    <property type="match status" value="1"/>
</dbReference>
<evidence type="ECO:0000259" key="1">
    <source>
        <dbReference type="Pfam" id="PF08242"/>
    </source>
</evidence>
<dbReference type="Gene3D" id="3.90.550.10">
    <property type="entry name" value="Spore Coat Polysaccharide Biosynthesis Protein SpsA, Chain A"/>
    <property type="match status" value="1"/>
</dbReference>
<dbReference type="Pfam" id="PF08242">
    <property type="entry name" value="Methyltransf_12"/>
    <property type="match status" value="1"/>
</dbReference>
<name>A0A0H3A5W1_NITV4</name>
<keyword evidence="2" id="KW-0548">Nucleotidyltransferase</keyword>
<dbReference type="Gene3D" id="3.40.50.150">
    <property type="entry name" value="Vaccinia Virus protein VP39"/>
    <property type="match status" value="1"/>
</dbReference>
<evidence type="ECO:0000313" key="2">
    <source>
        <dbReference type="EMBL" id="ABM27389.1"/>
    </source>
</evidence>
<organism evidence="2 3">
    <name type="scientific">Nitratidesulfovibrio vulgaris (strain DP4)</name>
    <name type="common">Desulfovibrio vulgaris</name>
    <dbReference type="NCBI Taxonomy" id="391774"/>
    <lineage>
        <taxon>Bacteria</taxon>
        <taxon>Pseudomonadati</taxon>
        <taxon>Thermodesulfobacteriota</taxon>
        <taxon>Desulfovibrionia</taxon>
        <taxon>Desulfovibrionales</taxon>
        <taxon>Desulfovibrionaceae</taxon>
        <taxon>Nitratidesulfovibrio</taxon>
    </lineage>
</organism>
<dbReference type="InterPro" id="IPR013217">
    <property type="entry name" value="Methyltransf_12"/>
</dbReference>
<evidence type="ECO:0000313" key="3">
    <source>
        <dbReference type="Proteomes" id="UP000009173"/>
    </source>
</evidence>
<dbReference type="Pfam" id="PF02348">
    <property type="entry name" value="CTP_transf_3"/>
    <property type="match status" value="1"/>
</dbReference>
<protein>
    <submittedName>
        <fullName evidence="2">Acylneuraminate cytidylyltransferase</fullName>
    </submittedName>
</protein>
<dbReference type="CDD" id="cd02440">
    <property type="entry name" value="AdoMet_MTases"/>
    <property type="match status" value="1"/>
</dbReference>
<dbReference type="HOGENOM" id="CLU_595328_0_0_7"/>
<dbReference type="EMBL" id="CP000527">
    <property type="protein sequence ID" value="ABM27389.1"/>
    <property type="molecule type" value="Genomic_DNA"/>
</dbReference>
<sequence length="453" mass="49291">MRVMAFVQARMGSTRLPGKSLMPVWNGMGVLEMTLRRALRARTLSGVVLCTSTDPACDALETLASGLGVQVFRGPEDDVLARYALAAERFEPDAVVRICADSPLVCPEGIDALVAFFRAEGLDYAAHAMDGTGLPDGLGCEVFTAAALAQAHAEATAPEDREHVSLFIRHRPERFRQATLAADAALRAPGVSLDVDTQDDLDALRRFIMALPPSEGPFWSADAIAPLARGLHTPPQGTSMDIASDDYHDFFIRDGKLIGEFEQMYRKSRHAPWHQDEACDKWFNKVSAALVGHALDDPSVRTVFEVGSGLGYFLSQFAGEGRTLTGTDVSATAVEKARALFPGISFEVDDIRFEGRRGPYDLCLMQAVCWCIFPHMDDVVRNVTATVRPGGYLFLGECFQPLDGPFAGKDVIPTPDALIGHFSHAFDTVADVRVTRGEMGGGPIIYWLGRRRG</sequence>
<accession>A0A0H3A5W1</accession>
<proteinExistence type="predicted"/>